<sequence length="465" mass="52823">MIKLVHIVCLSLMLVTTNQQQRTLGKFQEIFAWKQLTYYINGIQLLQDRFSEDIVDRSKRQADRLIFSDDLPSENSTWNEGPDNDRPIWQATTQSPFVNPDEEAGRFFIQYNNLPMGVERVADRLFITVPRRRYGIPSTVNYISLSRDGRSRSPALRPYPDIARARSLASVYRTRADTCGRLWMVDTGLMEIPGNPQQIQPPAIVIYDLSTNTQILRYPFKSTDIPAANTPTGLASITVDITGPCDEAFAYVPDLTTYGLIVYSMLDNNSWRVTHNYFHFNPLAGNFRISGENFQWSDGIFSITLTEPEADGCRTAYFHPMASTQEFSVSTCVLKNSSLSSMSDYYRLYSYVGNRGEGSQSTMHGYHARSSVIFFAEIGRDAISCWNTGTALNPANIAILARDRQRLSYPSDLHVSNDEVWVMSNTLPRFGYSRLDTNEYNFYIYRGIVNDLISGTVCSTLPFYN</sequence>
<reference evidence="7 8" key="1">
    <citation type="submission" date="2025-05" db="UniProtKB">
        <authorList>
            <consortium name="RefSeq"/>
        </authorList>
    </citation>
    <scope>IDENTIFICATION</scope>
</reference>
<evidence type="ECO:0000313" key="6">
    <source>
        <dbReference type="Proteomes" id="UP001652582"/>
    </source>
</evidence>
<dbReference type="PANTHER" id="PTHR10009">
    <property type="entry name" value="PROTEIN YELLOW-RELATED"/>
    <property type="match status" value="1"/>
</dbReference>
<feature type="signal peptide" evidence="5">
    <location>
        <begin position="1"/>
        <end position="20"/>
    </location>
</feature>
<dbReference type="Gene3D" id="2.120.10.30">
    <property type="entry name" value="TolB, C-terminal domain"/>
    <property type="match status" value="1"/>
</dbReference>
<comment type="subcellular location">
    <subcellularLocation>
        <location evidence="1">Secreted</location>
    </subcellularLocation>
</comment>
<keyword evidence="6" id="KW-1185">Reference proteome</keyword>
<name>A0A6J1NE80_BICAN</name>
<dbReference type="InterPro" id="IPR017996">
    <property type="entry name" value="MRJP/yellow-related"/>
</dbReference>
<dbReference type="KEGG" id="bany:112051002"/>
<dbReference type="PANTHER" id="PTHR10009:SF10">
    <property type="entry name" value="L-DOPACHROME TAUTOMERASE YELLOW-F-RELATED"/>
    <property type="match status" value="1"/>
</dbReference>
<keyword evidence="4 5" id="KW-0732">Signal</keyword>
<evidence type="ECO:0000256" key="5">
    <source>
        <dbReference type="SAM" id="SignalP"/>
    </source>
</evidence>
<dbReference type="RefSeq" id="XP_023945219.2">
    <property type="nucleotide sequence ID" value="XM_024089451.2"/>
</dbReference>
<evidence type="ECO:0000313" key="10">
    <source>
        <dbReference type="RefSeq" id="XP_052746227.1"/>
    </source>
</evidence>
<evidence type="ECO:0000313" key="9">
    <source>
        <dbReference type="RefSeq" id="XP_052746226.1"/>
    </source>
</evidence>
<dbReference type="RefSeq" id="XP_052746226.1">
    <property type="nucleotide sequence ID" value="XM_052890266.1"/>
</dbReference>
<dbReference type="RefSeq" id="XP_023945218.2">
    <property type="nucleotide sequence ID" value="XM_024089450.2"/>
</dbReference>
<dbReference type="GeneID" id="112051002"/>
<proteinExistence type="inferred from homology"/>
<dbReference type="AlphaFoldDB" id="A0A6J1NE80"/>
<evidence type="ECO:0000256" key="3">
    <source>
        <dbReference type="ARBA" id="ARBA00022525"/>
    </source>
</evidence>
<evidence type="ECO:0000256" key="2">
    <source>
        <dbReference type="ARBA" id="ARBA00009127"/>
    </source>
</evidence>
<dbReference type="Pfam" id="PF03022">
    <property type="entry name" value="MRJP"/>
    <property type="match status" value="1"/>
</dbReference>
<evidence type="ECO:0000256" key="4">
    <source>
        <dbReference type="ARBA" id="ARBA00022729"/>
    </source>
</evidence>
<comment type="similarity">
    <text evidence="2">Belongs to the major royal jelly protein family.</text>
</comment>
<keyword evidence="3" id="KW-0964">Secreted</keyword>
<organism evidence="6 8">
    <name type="scientific">Bicyclus anynana</name>
    <name type="common">Squinting bush brown butterfly</name>
    <dbReference type="NCBI Taxonomy" id="110368"/>
    <lineage>
        <taxon>Eukaryota</taxon>
        <taxon>Metazoa</taxon>
        <taxon>Ecdysozoa</taxon>
        <taxon>Arthropoda</taxon>
        <taxon>Hexapoda</taxon>
        <taxon>Insecta</taxon>
        <taxon>Pterygota</taxon>
        <taxon>Neoptera</taxon>
        <taxon>Endopterygota</taxon>
        <taxon>Lepidoptera</taxon>
        <taxon>Glossata</taxon>
        <taxon>Ditrysia</taxon>
        <taxon>Papilionoidea</taxon>
        <taxon>Nymphalidae</taxon>
        <taxon>Satyrinae</taxon>
        <taxon>Satyrini</taxon>
        <taxon>Mycalesina</taxon>
        <taxon>Bicyclus</taxon>
    </lineage>
</organism>
<dbReference type="InterPro" id="IPR011042">
    <property type="entry name" value="6-blade_b-propeller_TolB-like"/>
</dbReference>
<protein>
    <submittedName>
        <fullName evidence="7 8">L-dopachrome tautomerase yellow-f2 isoform X1</fullName>
    </submittedName>
</protein>
<dbReference type="RefSeq" id="XP_052746227.1">
    <property type="nucleotide sequence ID" value="XM_052890267.1"/>
</dbReference>
<accession>A0A6J1NE80</accession>
<evidence type="ECO:0000313" key="8">
    <source>
        <dbReference type="RefSeq" id="XP_023945219.2"/>
    </source>
</evidence>
<evidence type="ECO:0000256" key="1">
    <source>
        <dbReference type="ARBA" id="ARBA00004613"/>
    </source>
</evidence>
<dbReference type="Proteomes" id="UP001652582">
    <property type="component" value="Chromosome 27"/>
</dbReference>
<dbReference type="OrthoDB" id="7776143at2759"/>
<gene>
    <name evidence="7 8 9 10" type="primary">LOC112051002</name>
</gene>
<dbReference type="PRINTS" id="PR01366">
    <property type="entry name" value="ROYALJELLY"/>
</dbReference>
<feature type="chain" id="PRO_5045019334" evidence="5">
    <location>
        <begin position="21"/>
        <end position="465"/>
    </location>
</feature>
<dbReference type="GO" id="GO:0005576">
    <property type="term" value="C:extracellular region"/>
    <property type="evidence" value="ECO:0007669"/>
    <property type="project" value="UniProtKB-SubCell"/>
</dbReference>
<evidence type="ECO:0000313" key="7">
    <source>
        <dbReference type="RefSeq" id="XP_023945218.2"/>
    </source>
</evidence>